<dbReference type="PROSITE" id="PS00301">
    <property type="entry name" value="G_TR_1"/>
    <property type="match status" value="1"/>
</dbReference>
<feature type="binding site" evidence="15">
    <location>
        <begin position="459"/>
        <end position="466"/>
    </location>
    <ligand>
        <name>ATP</name>
        <dbReference type="ChEBI" id="CHEBI:30616"/>
    </ligand>
</feature>
<dbReference type="SUPFAM" id="SSF52540">
    <property type="entry name" value="P-loop containing nucleoside triphosphate hydrolases"/>
    <property type="match status" value="2"/>
</dbReference>
<dbReference type="NCBIfam" id="NF003013">
    <property type="entry name" value="PRK03846.1"/>
    <property type="match status" value="1"/>
</dbReference>
<comment type="catalytic activity">
    <reaction evidence="13 14">
        <text>sulfate + ATP + H(+) = adenosine 5'-phosphosulfate + diphosphate</text>
        <dbReference type="Rhea" id="RHEA:18133"/>
        <dbReference type="ChEBI" id="CHEBI:15378"/>
        <dbReference type="ChEBI" id="CHEBI:16189"/>
        <dbReference type="ChEBI" id="CHEBI:30616"/>
        <dbReference type="ChEBI" id="CHEBI:33019"/>
        <dbReference type="ChEBI" id="CHEBI:58243"/>
        <dbReference type="EC" id="2.7.7.4"/>
    </reaction>
</comment>
<reference evidence="17 18" key="1">
    <citation type="submission" date="2022-01" db="EMBL/GenBank/DDBJ databases">
        <authorList>
            <person name="Won M."/>
            <person name="Kim S.-J."/>
            <person name="Kwon S.-W."/>
        </authorList>
    </citation>
    <scope>NUCLEOTIDE SEQUENCE [LARGE SCALE GENOMIC DNA]</scope>
    <source>
        <strain evidence="17 18">KCTC 23505</strain>
    </source>
</reference>
<dbReference type="GO" id="GO:0004781">
    <property type="term" value="F:sulfate adenylyltransferase (ATP) activity"/>
    <property type="evidence" value="ECO:0007669"/>
    <property type="project" value="UniProtKB-EC"/>
</dbReference>
<evidence type="ECO:0000256" key="11">
    <source>
        <dbReference type="ARBA" id="ARBA00023268"/>
    </source>
</evidence>
<dbReference type="InterPro" id="IPR009000">
    <property type="entry name" value="Transl_B-barrel_sf"/>
</dbReference>
<feature type="binding site" evidence="14">
    <location>
        <begin position="158"/>
        <end position="161"/>
    </location>
    <ligand>
        <name>GTP</name>
        <dbReference type="ChEBI" id="CHEBI:37565"/>
    </ligand>
</feature>
<dbReference type="RefSeq" id="WP_235705135.1">
    <property type="nucleotide sequence ID" value="NZ_JAKGBZ010000032.1"/>
</dbReference>
<comment type="caution">
    <text evidence="17">The sequence shown here is derived from an EMBL/GenBank/DDBJ whole genome shotgun (WGS) entry which is preliminary data.</text>
</comment>
<evidence type="ECO:0000256" key="2">
    <source>
        <dbReference type="ARBA" id="ARBA00002357"/>
    </source>
</evidence>
<evidence type="ECO:0000256" key="8">
    <source>
        <dbReference type="ARBA" id="ARBA00022741"/>
    </source>
</evidence>
<evidence type="ECO:0000259" key="16">
    <source>
        <dbReference type="PROSITE" id="PS51722"/>
    </source>
</evidence>
<evidence type="ECO:0000256" key="14">
    <source>
        <dbReference type="HAMAP-Rule" id="MF_00062"/>
    </source>
</evidence>
<comment type="function">
    <text evidence="2">APS kinase catalyzes the synthesis of activated sulfate.</text>
</comment>
<comment type="similarity">
    <text evidence="14">Belongs to the TRAFAC class translation factor GTPase superfamily. Classic translation factor GTPase family. CysN/NodQ subfamily.</text>
</comment>
<dbReference type="CDD" id="cd04095">
    <property type="entry name" value="CysN_NoDQ_III"/>
    <property type="match status" value="1"/>
</dbReference>
<dbReference type="Proteomes" id="UP001521209">
    <property type="component" value="Unassembled WGS sequence"/>
</dbReference>
<dbReference type="EC" id="2.7.1.25" evidence="15"/>
<dbReference type="CDD" id="cd04166">
    <property type="entry name" value="CysN_ATPS"/>
    <property type="match status" value="1"/>
</dbReference>
<keyword evidence="10 14" id="KW-0342">GTP-binding</keyword>
<comment type="catalytic activity">
    <reaction evidence="1 15">
        <text>adenosine 5'-phosphosulfate + ATP = 3'-phosphoadenylyl sulfate + ADP + H(+)</text>
        <dbReference type="Rhea" id="RHEA:24152"/>
        <dbReference type="ChEBI" id="CHEBI:15378"/>
        <dbReference type="ChEBI" id="CHEBI:30616"/>
        <dbReference type="ChEBI" id="CHEBI:58243"/>
        <dbReference type="ChEBI" id="CHEBI:58339"/>
        <dbReference type="ChEBI" id="CHEBI:456216"/>
        <dbReference type="EC" id="2.7.1.25"/>
    </reaction>
</comment>
<evidence type="ECO:0000256" key="12">
    <source>
        <dbReference type="ARBA" id="ARBA00024872"/>
    </source>
</evidence>
<dbReference type="SUPFAM" id="SSF50465">
    <property type="entry name" value="EF-Tu/eEF-1alpha/eIF2-gamma C-terminal domain"/>
    <property type="match status" value="1"/>
</dbReference>
<protein>
    <recommendedName>
        <fullName evidence="14 15">Multifunctional fusion protein</fullName>
    </recommendedName>
    <domain>
        <recommendedName>
            <fullName evidence="14">Sulfate adenylyltransferase subunit 1</fullName>
            <ecNumber evidence="14">2.7.7.4</ecNumber>
        </recommendedName>
        <alternativeName>
            <fullName evidence="14">ATP-sulfurylase large subunit</fullName>
        </alternativeName>
        <alternativeName>
            <fullName evidence="14">Sulfate adenylate transferase</fullName>
            <shortName evidence="14">SAT</shortName>
        </alternativeName>
    </domain>
    <domain>
        <recommendedName>
            <fullName evidence="15">Adenylyl-sulfate kinase</fullName>
            <ecNumber evidence="15">2.7.1.25</ecNumber>
        </recommendedName>
        <alternativeName>
            <fullName evidence="15">APS kinase</fullName>
        </alternativeName>
        <alternativeName>
            <fullName evidence="15">ATP adenosine-5'-phosphosulfate 3'-phosphotransferase</fullName>
        </alternativeName>
        <alternativeName>
            <fullName evidence="15">Adenosine-5'-phosphosulfate kinase</fullName>
        </alternativeName>
    </domain>
</protein>
<comment type="function">
    <text evidence="12">Proposed to provide activated sulfate for transfer to Nod factor. ATP sulfurylase may be the GTPase, regulating ATP sulfurylase activity.</text>
</comment>
<dbReference type="Pfam" id="PF01583">
    <property type="entry name" value="APS_kinase"/>
    <property type="match status" value="1"/>
</dbReference>
<comment type="similarity">
    <text evidence="3">In the C-terminal section; belongs to the APS kinase family.</text>
</comment>
<evidence type="ECO:0000256" key="5">
    <source>
        <dbReference type="ARBA" id="ARBA00011760"/>
    </source>
</evidence>
<comment type="subunit">
    <text evidence="14">Heterodimer composed of CysD, the smaller subunit, and CysN.</text>
</comment>
<dbReference type="InterPro" id="IPR054696">
    <property type="entry name" value="GTP-eEF1A_C"/>
</dbReference>
<dbReference type="InterPro" id="IPR005225">
    <property type="entry name" value="Small_GTP-bd"/>
</dbReference>
<dbReference type="HAMAP" id="MF_00062">
    <property type="entry name" value="Sulf_adenylyltr_sub1"/>
    <property type="match status" value="1"/>
</dbReference>
<keyword evidence="8 14" id="KW-0547">Nucleotide-binding</keyword>
<evidence type="ECO:0000256" key="6">
    <source>
        <dbReference type="ARBA" id="ARBA00022679"/>
    </source>
</evidence>
<evidence type="ECO:0000256" key="10">
    <source>
        <dbReference type="ARBA" id="ARBA00023134"/>
    </source>
</evidence>
<comment type="function">
    <text evidence="15">Catalyzes the synthesis of activated sulfate.</text>
</comment>
<evidence type="ECO:0000256" key="7">
    <source>
        <dbReference type="ARBA" id="ARBA00022695"/>
    </source>
</evidence>
<dbReference type="PROSITE" id="PS51722">
    <property type="entry name" value="G_TR_2"/>
    <property type="match status" value="1"/>
</dbReference>
<keyword evidence="18" id="KW-1185">Reference proteome</keyword>
<dbReference type="SUPFAM" id="SSF50447">
    <property type="entry name" value="Translation proteins"/>
    <property type="match status" value="1"/>
</dbReference>
<dbReference type="CDD" id="cd03695">
    <property type="entry name" value="CysN_NodQ_II"/>
    <property type="match status" value="1"/>
</dbReference>
<feature type="binding site" evidence="14">
    <location>
        <begin position="103"/>
        <end position="107"/>
    </location>
    <ligand>
        <name>GTP</name>
        <dbReference type="ChEBI" id="CHEBI:37565"/>
    </ligand>
</feature>
<evidence type="ECO:0000256" key="1">
    <source>
        <dbReference type="ARBA" id="ARBA00001823"/>
    </source>
</evidence>
<dbReference type="NCBIfam" id="NF003478">
    <property type="entry name" value="PRK05124.1"/>
    <property type="match status" value="1"/>
</dbReference>
<evidence type="ECO:0000313" key="17">
    <source>
        <dbReference type="EMBL" id="MCF3947851.1"/>
    </source>
</evidence>
<dbReference type="PANTHER" id="PTHR23115">
    <property type="entry name" value="TRANSLATION FACTOR"/>
    <property type="match status" value="1"/>
</dbReference>
<dbReference type="Pfam" id="PF00009">
    <property type="entry name" value="GTP_EFTU"/>
    <property type="match status" value="1"/>
</dbReference>
<keyword evidence="9 14" id="KW-0067">ATP-binding</keyword>
<evidence type="ECO:0000256" key="4">
    <source>
        <dbReference type="ARBA" id="ARBA00007237"/>
    </source>
</evidence>
<feature type="domain" description="Tr-type G" evidence="16">
    <location>
        <begin position="15"/>
        <end position="231"/>
    </location>
</feature>
<keyword evidence="11" id="KW-0511">Multifunctional enzyme</keyword>
<comment type="pathway">
    <text evidence="14">Sulfur metabolism; hydrogen sulfide biosynthesis; sulfite from sulfate: step 1/3.</text>
</comment>
<evidence type="ECO:0000256" key="3">
    <source>
        <dbReference type="ARBA" id="ARBA00005438"/>
    </source>
</evidence>
<feature type="binding site" evidence="14">
    <location>
        <begin position="24"/>
        <end position="31"/>
    </location>
    <ligand>
        <name>GTP</name>
        <dbReference type="ChEBI" id="CHEBI:37565"/>
    </ligand>
</feature>
<dbReference type="NCBIfam" id="TIGR00455">
    <property type="entry name" value="apsK"/>
    <property type="match status" value="1"/>
</dbReference>
<dbReference type="InterPro" id="IPR044139">
    <property type="entry name" value="CysN_NoDQ_III"/>
</dbReference>
<dbReference type="InterPro" id="IPR059117">
    <property type="entry name" value="APS_kinase_dom"/>
</dbReference>
<dbReference type="InterPro" id="IPR044138">
    <property type="entry name" value="CysN_II"/>
</dbReference>
<dbReference type="NCBIfam" id="NF004035">
    <property type="entry name" value="PRK05506.1"/>
    <property type="match status" value="1"/>
</dbReference>
<dbReference type="InterPro" id="IPR041757">
    <property type="entry name" value="CysN_GTP-bd"/>
</dbReference>
<comment type="pathway">
    <text evidence="15">Sulfur metabolism; hydrogen sulfide biosynthesis; sulfite from sulfate: step 2/3.</text>
</comment>
<keyword evidence="7 14" id="KW-0548">Nucleotidyltransferase</keyword>
<evidence type="ECO:0000256" key="15">
    <source>
        <dbReference type="HAMAP-Rule" id="MF_00065"/>
    </source>
</evidence>
<dbReference type="InterPro" id="IPR027417">
    <property type="entry name" value="P-loop_NTPase"/>
</dbReference>
<dbReference type="HAMAP" id="MF_00065">
    <property type="entry name" value="Adenylyl_sulf_kinase"/>
    <property type="match status" value="1"/>
</dbReference>
<sequence>MNDMRLPPAQPGSARSLLRLLTCGSVDDGKSTLIGRLLFDTDNIPDDQRAALERDSKKFGTDGANIDFSLLVDGLEAEREQGITIDVAYRFMATPRRKFIIADTPGHEQYTRNMATGASTAQLAILLVDASQGLLTQTRRHAFIADLLGIRHVVLAVNKIDLIGFDQARFEAIARDFASLAEQFHFETIAPIPLSARHGDNVVHRSARMGWYDGPTLLEHLERIEPGIAASGPFRLPVQWVNRPDASFRGYAGTIAGGAISTGDPVIVAASGRTSRVARIVTADGDRAAARAGDAVTLTLDDEIDISRGDLLAAPEARPEVADQFAADIVWMAEAPLLPGRPYVVRIGTATVSGVVSKIKHKVNVNNFDHLAADSLALNEVAAVNMALSVPVAFDPYTGNRRTGGFILIDRLTNATVAAGMVRHPLGRATNIHRQALTIDRAAREARNRHRPAILWFTGLSGAGKSTIANLVEAKLHLLGAHTYLLDGDNVRHGLNRDLGFTDADRVENIRRVAEVAKLFADAGLIVLVSFISPFRAERRMARELVEPGLFHEVFVDTPIEICRQRDPKGLYRKADAGQIRNFTGIDSPYEPPEAPEFHLRTETGTPEALADAMIAALRDALGFAE</sequence>
<dbReference type="InterPro" id="IPR011779">
    <property type="entry name" value="SO4_adenylTrfase_lsu"/>
</dbReference>
<dbReference type="EMBL" id="JAKGBZ010000032">
    <property type="protein sequence ID" value="MCF3947851.1"/>
    <property type="molecule type" value="Genomic_DNA"/>
</dbReference>
<evidence type="ECO:0000256" key="9">
    <source>
        <dbReference type="ARBA" id="ARBA00022840"/>
    </source>
</evidence>
<dbReference type="EC" id="2.7.7.4" evidence="14"/>
<dbReference type="InterPro" id="IPR002891">
    <property type="entry name" value="APS"/>
</dbReference>
<dbReference type="NCBIfam" id="TIGR00231">
    <property type="entry name" value="small_GTP"/>
    <property type="match status" value="1"/>
</dbReference>
<dbReference type="InterPro" id="IPR009001">
    <property type="entry name" value="Transl_elong_EF1A/Init_IF2_C"/>
</dbReference>
<dbReference type="InterPro" id="IPR000795">
    <property type="entry name" value="T_Tr_GTP-bd_dom"/>
</dbReference>
<evidence type="ECO:0000256" key="13">
    <source>
        <dbReference type="ARBA" id="ARBA00049370"/>
    </source>
</evidence>
<evidence type="ECO:0000313" key="18">
    <source>
        <dbReference type="Proteomes" id="UP001521209"/>
    </source>
</evidence>
<keyword evidence="6 14" id="KW-0808">Transferase</keyword>
<organism evidence="17 18">
    <name type="scientific">Acidiphilium iwatense</name>
    <dbReference type="NCBI Taxonomy" id="768198"/>
    <lineage>
        <taxon>Bacteria</taxon>
        <taxon>Pseudomonadati</taxon>
        <taxon>Pseudomonadota</taxon>
        <taxon>Alphaproteobacteria</taxon>
        <taxon>Acetobacterales</taxon>
        <taxon>Acidocellaceae</taxon>
        <taxon>Acidiphilium</taxon>
    </lineage>
</organism>
<keyword evidence="15" id="KW-0597">Phosphoprotein</keyword>
<comment type="function">
    <text evidence="14">With CysD forms the ATP sulfurylase (ATPS) that catalyzes the adenylation of sulfate producing adenosine 5'-phosphosulfate (APS) and diphosphate, the first enzymatic step in sulfur assimilation pathway. APS synthesis involves the formation of a high-energy phosphoric-sulfuric acid anhydride bond driven by GTP hydrolysis by CysN coupled to ATP hydrolysis by CysD.</text>
</comment>
<dbReference type="InterPro" id="IPR031157">
    <property type="entry name" value="G_TR_CS"/>
</dbReference>
<dbReference type="CDD" id="cd02027">
    <property type="entry name" value="APSK"/>
    <property type="match status" value="1"/>
</dbReference>
<comment type="similarity">
    <text evidence="4">In the N-terminal section; belongs to the TRAFAC class translation factor GTPase superfamily. Classic translation factor GTPase family. CysN/NodQ subfamily.</text>
</comment>
<keyword evidence="15" id="KW-0418">Kinase</keyword>
<dbReference type="InterPro" id="IPR050100">
    <property type="entry name" value="TRAFAC_GTPase_members"/>
</dbReference>
<feature type="active site" description="Phosphoserine intermediate" evidence="15">
    <location>
        <position position="533"/>
    </location>
</feature>
<dbReference type="NCBIfam" id="TIGR02034">
    <property type="entry name" value="CysN"/>
    <property type="match status" value="1"/>
</dbReference>
<gene>
    <name evidence="14 17" type="primary">cysN</name>
    <name evidence="15" type="synonym">cysC</name>
    <name evidence="17" type="ORF">L2A60_14315</name>
</gene>
<name>A0ABS9DYM9_9PROT</name>
<dbReference type="PRINTS" id="PR00315">
    <property type="entry name" value="ELONGATNFCT"/>
</dbReference>
<proteinExistence type="inferred from homology"/>
<comment type="similarity">
    <text evidence="15">Belongs to the APS kinase family.</text>
</comment>
<comment type="subunit">
    <text evidence="5">Sulfate-activating enzymes, NodP and NodQ, may be physically associated.</text>
</comment>
<accession>A0ABS9DYM9</accession>
<dbReference type="Pfam" id="PF22594">
    <property type="entry name" value="GTP-eEF1A_C"/>
    <property type="match status" value="1"/>
</dbReference>
<dbReference type="Gene3D" id="3.40.50.300">
    <property type="entry name" value="P-loop containing nucleotide triphosphate hydrolases"/>
    <property type="match status" value="2"/>
</dbReference>
<dbReference type="Gene3D" id="2.40.30.10">
    <property type="entry name" value="Translation factors"/>
    <property type="match status" value="2"/>
</dbReference>